<name>A0A9P6XM23_RHIOR</name>
<dbReference type="Proteomes" id="UP000717996">
    <property type="component" value="Unassembled WGS sequence"/>
</dbReference>
<comment type="caution">
    <text evidence="1">The sequence shown here is derived from an EMBL/GenBank/DDBJ whole genome shotgun (WGS) entry which is preliminary data.</text>
</comment>
<protein>
    <submittedName>
        <fullName evidence="1">Uncharacterized protein</fullName>
    </submittedName>
</protein>
<dbReference type="EMBL" id="JAANIT010009887">
    <property type="protein sequence ID" value="KAG1525026.1"/>
    <property type="molecule type" value="Genomic_DNA"/>
</dbReference>
<evidence type="ECO:0000313" key="1">
    <source>
        <dbReference type="EMBL" id="KAG1525026.1"/>
    </source>
</evidence>
<proteinExistence type="predicted"/>
<reference evidence="1" key="1">
    <citation type="journal article" date="2020" name="Microb. Genom.">
        <title>Genetic diversity of clinical and environmental Mucorales isolates obtained from an investigation of mucormycosis cases among solid organ transplant recipients.</title>
        <authorList>
            <person name="Nguyen M.H."/>
            <person name="Kaul D."/>
            <person name="Muto C."/>
            <person name="Cheng S.J."/>
            <person name="Richter R.A."/>
            <person name="Bruno V.M."/>
            <person name="Liu G."/>
            <person name="Beyhan S."/>
            <person name="Sundermann A.J."/>
            <person name="Mounaud S."/>
            <person name="Pasculle A.W."/>
            <person name="Nierman W.C."/>
            <person name="Driscoll E."/>
            <person name="Cumbie R."/>
            <person name="Clancy C.J."/>
            <person name="Dupont C.L."/>
        </authorList>
    </citation>
    <scope>NUCLEOTIDE SEQUENCE</scope>
    <source>
        <strain evidence="1">GL16</strain>
    </source>
</reference>
<evidence type="ECO:0000313" key="2">
    <source>
        <dbReference type="Proteomes" id="UP000717996"/>
    </source>
</evidence>
<gene>
    <name evidence="1" type="ORF">G6F51_014387</name>
</gene>
<organism evidence="1 2">
    <name type="scientific">Rhizopus oryzae</name>
    <name type="common">Mucormycosis agent</name>
    <name type="synonym">Rhizopus arrhizus var. delemar</name>
    <dbReference type="NCBI Taxonomy" id="64495"/>
    <lineage>
        <taxon>Eukaryota</taxon>
        <taxon>Fungi</taxon>
        <taxon>Fungi incertae sedis</taxon>
        <taxon>Mucoromycota</taxon>
        <taxon>Mucoromycotina</taxon>
        <taxon>Mucoromycetes</taxon>
        <taxon>Mucorales</taxon>
        <taxon>Mucorineae</taxon>
        <taxon>Rhizopodaceae</taxon>
        <taxon>Rhizopus</taxon>
    </lineage>
</organism>
<dbReference type="AlphaFoldDB" id="A0A9P6XM23"/>
<accession>A0A9P6XM23</accession>
<sequence>MADEGAAEHQRAAATCQQCRQLRASSMEGGIQVGCHHLAPGIHRECRGRYTGAEHAGIVEGDVQAAE</sequence>